<dbReference type="InterPro" id="IPR015424">
    <property type="entry name" value="PyrdxlP-dep_Trfase"/>
</dbReference>
<keyword evidence="3" id="KW-0808">Transferase</keyword>
<accession>A0A1G1W729</accession>
<feature type="domain" description="Aminotransferase class I/classII large" evidence="4">
    <location>
        <begin position="30"/>
        <end position="363"/>
    </location>
</feature>
<dbReference type="GO" id="GO:0030170">
    <property type="term" value="F:pyridoxal phosphate binding"/>
    <property type="evidence" value="ECO:0007669"/>
    <property type="project" value="InterPro"/>
</dbReference>
<evidence type="ECO:0000256" key="2">
    <source>
        <dbReference type="ARBA" id="ARBA00022576"/>
    </source>
</evidence>
<dbReference type="PANTHER" id="PTHR42832">
    <property type="entry name" value="AMINO ACID AMINOTRANSFERASE"/>
    <property type="match status" value="1"/>
</dbReference>
<dbReference type="Pfam" id="PF00155">
    <property type="entry name" value="Aminotran_1_2"/>
    <property type="match status" value="1"/>
</dbReference>
<dbReference type="PANTHER" id="PTHR42832:SF3">
    <property type="entry name" value="L-GLUTAMINE--4-(METHYLSULFANYL)-2-OXOBUTANOATE AMINOTRANSFERASE"/>
    <property type="match status" value="1"/>
</dbReference>
<dbReference type="SUPFAM" id="SSF53383">
    <property type="entry name" value="PLP-dependent transferases"/>
    <property type="match status" value="1"/>
</dbReference>
<dbReference type="Proteomes" id="UP000176631">
    <property type="component" value="Unassembled WGS sequence"/>
</dbReference>
<dbReference type="STRING" id="1802593.A2172_04665"/>
<proteinExistence type="predicted"/>
<evidence type="ECO:0000256" key="1">
    <source>
        <dbReference type="ARBA" id="ARBA00001933"/>
    </source>
</evidence>
<gene>
    <name evidence="5" type="ORF">A2172_04665</name>
</gene>
<sequence>MPNRWLPEGEENLFQRIKAQREAAAAKGIKIIDLSIGQPQGPALLSARKEASRAVLSSKEAMHSYQDNGCLPLPDFASQFIQSHMHRGLDGFDIAFLPIPGIKPVLSMIPLACGAEKNSALIVETMTNPGYPTPLDVCKHLRLRGIHELPLTPENGFSFALSDSWGTRGLMMLNYPHNPSGQIAIKNWWWALCEYCVTHGIRLFNDAAYAALWHTEECCTLTEVAVSFPDLSWVEAFSASKLIGNGTGWRIGALVGSSDFVADIAAIKGKMDSGFAAPLAAGVLAATESDRDGINTYREMYRQRSEMLTRLLSNRNVRIAVPPKAGFFTLWKVPAQAFGEEVQDAPHFNSTMIERTGVVGVPFDSKQGAYIRYAVCGDIGAMERDLEAAFDQAAVSYN</sequence>
<dbReference type="AlphaFoldDB" id="A0A1G1W729"/>
<evidence type="ECO:0000256" key="3">
    <source>
        <dbReference type="ARBA" id="ARBA00022679"/>
    </source>
</evidence>
<dbReference type="Gene3D" id="3.40.640.10">
    <property type="entry name" value="Type I PLP-dependent aspartate aminotransferase-like (Major domain)"/>
    <property type="match status" value="1"/>
</dbReference>
<keyword evidence="2" id="KW-0032">Aminotransferase</keyword>
<dbReference type="CDD" id="cd00609">
    <property type="entry name" value="AAT_like"/>
    <property type="match status" value="1"/>
</dbReference>
<name>A0A1G1W729_9BACT</name>
<reference evidence="5 6" key="1">
    <citation type="journal article" date="2016" name="Nat. Commun.">
        <title>Thousands of microbial genomes shed light on interconnected biogeochemical processes in an aquifer system.</title>
        <authorList>
            <person name="Anantharaman K."/>
            <person name="Brown C.T."/>
            <person name="Hug L.A."/>
            <person name="Sharon I."/>
            <person name="Castelle C.J."/>
            <person name="Probst A.J."/>
            <person name="Thomas B.C."/>
            <person name="Singh A."/>
            <person name="Wilkins M.J."/>
            <person name="Karaoz U."/>
            <person name="Brodie E.L."/>
            <person name="Williams K.H."/>
            <person name="Hubbard S.S."/>
            <person name="Banfield J.F."/>
        </authorList>
    </citation>
    <scope>NUCLEOTIDE SEQUENCE [LARGE SCALE GENOMIC DNA]</scope>
</reference>
<evidence type="ECO:0000313" key="6">
    <source>
        <dbReference type="Proteomes" id="UP000176631"/>
    </source>
</evidence>
<comment type="caution">
    <text evidence="5">The sequence shown here is derived from an EMBL/GenBank/DDBJ whole genome shotgun (WGS) entry which is preliminary data.</text>
</comment>
<evidence type="ECO:0000259" key="4">
    <source>
        <dbReference type="Pfam" id="PF00155"/>
    </source>
</evidence>
<dbReference type="GO" id="GO:0008483">
    <property type="term" value="F:transaminase activity"/>
    <property type="evidence" value="ECO:0007669"/>
    <property type="project" value="UniProtKB-KW"/>
</dbReference>
<dbReference type="InterPro" id="IPR004839">
    <property type="entry name" value="Aminotransferase_I/II_large"/>
</dbReference>
<comment type="cofactor">
    <cofactor evidence="1">
        <name>pyridoxal 5'-phosphate</name>
        <dbReference type="ChEBI" id="CHEBI:597326"/>
    </cofactor>
</comment>
<dbReference type="InterPro" id="IPR050881">
    <property type="entry name" value="LL-DAP_aminotransferase"/>
</dbReference>
<evidence type="ECO:0000313" key="5">
    <source>
        <dbReference type="EMBL" id="OGY23479.1"/>
    </source>
</evidence>
<protein>
    <recommendedName>
        <fullName evidence="4">Aminotransferase class I/classII large domain-containing protein</fullName>
    </recommendedName>
</protein>
<organism evidence="5 6">
    <name type="scientific">Candidatus Woykebacteria bacterium RBG_13_40_15</name>
    <dbReference type="NCBI Taxonomy" id="1802593"/>
    <lineage>
        <taxon>Bacteria</taxon>
        <taxon>Candidatus Woykeibacteriota</taxon>
    </lineage>
</organism>
<dbReference type="EMBL" id="MHCP01000025">
    <property type="protein sequence ID" value="OGY23479.1"/>
    <property type="molecule type" value="Genomic_DNA"/>
</dbReference>
<dbReference type="InterPro" id="IPR015421">
    <property type="entry name" value="PyrdxlP-dep_Trfase_major"/>
</dbReference>